<protein>
    <submittedName>
        <fullName evidence="3">Uncharacterized protein</fullName>
    </submittedName>
</protein>
<evidence type="ECO:0000256" key="1">
    <source>
        <dbReference type="SAM" id="MobiDB-lite"/>
    </source>
</evidence>
<evidence type="ECO:0000256" key="2">
    <source>
        <dbReference type="SAM" id="Phobius"/>
    </source>
</evidence>
<dbReference type="Proteomes" id="UP000518887">
    <property type="component" value="Unassembled WGS sequence"/>
</dbReference>
<sequence length="77" mass="8334">MMNTHDFLPVIKAVLSDKRVIITAVIVFVFMDLCAYIVRYRKKPKVTKAKKVIAAPAPAPAENSDEGGGDDAGGDEE</sequence>
<keyword evidence="2" id="KW-1133">Transmembrane helix</keyword>
<feature type="transmembrane region" description="Helical" evidence="2">
    <location>
        <begin position="20"/>
        <end position="38"/>
    </location>
</feature>
<feature type="region of interest" description="Disordered" evidence="1">
    <location>
        <begin position="53"/>
        <end position="77"/>
    </location>
</feature>
<accession>A0A7W8G6P5</accession>
<evidence type="ECO:0000313" key="4">
    <source>
        <dbReference type="Proteomes" id="UP000518887"/>
    </source>
</evidence>
<keyword evidence="4" id="KW-1185">Reference proteome</keyword>
<keyword evidence="2" id="KW-0812">Transmembrane</keyword>
<comment type="caution">
    <text evidence="3">The sequence shown here is derived from an EMBL/GenBank/DDBJ whole genome shotgun (WGS) entry which is preliminary data.</text>
</comment>
<evidence type="ECO:0000313" key="3">
    <source>
        <dbReference type="EMBL" id="MBB5224820.1"/>
    </source>
</evidence>
<proteinExistence type="predicted"/>
<reference evidence="3 4" key="1">
    <citation type="submission" date="2020-08" db="EMBL/GenBank/DDBJ databases">
        <title>Genomic Encyclopedia of Type Strains, Phase IV (KMG-IV): sequencing the most valuable type-strain genomes for metagenomic binning, comparative biology and taxonomic classification.</title>
        <authorList>
            <person name="Goeker M."/>
        </authorList>
    </citation>
    <scope>NUCLEOTIDE SEQUENCE [LARGE SCALE GENOMIC DNA]</scope>
    <source>
        <strain evidence="3 4">DSM 103462</strain>
    </source>
</reference>
<dbReference type="AlphaFoldDB" id="A0A7W8G6P5"/>
<name>A0A7W8G6P5_9SPIR</name>
<feature type="compositionally biased region" description="Acidic residues" evidence="1">
    <location>
        <begin position="63"/>
        <end position="77"/>
    </location>
</feature>
<keyword evidence="2" id="KW-0472">Membrane</keyword>
<gene>
    <name evidence="3" type="ORF">HNP76_000160</name>
</gene>
<organism evidence="3 4">
    <name type="scientific">Treponema ruminis</name>
    <dbReference type="NCBI Taxonomy" id="744515"/>
    <lineage>
        <taxon>Bacteria</taxon>
        <taxon>Pseudomonadati</taxon>
        <taxon>Spirochaetota</taxon>
        <taxon>Spirochaetia</taxon>
        <taxon>Spirochaetales</taxon>
        <taxon>Treponemataceae</taxon>
        <taxon>Treponema</taxon>
    </lineage>
</organism>
<dbReference type="EMBL" id="JACHFQ010000001">
    <property type="protein sequence ID" value="MBB5224820.1"/>
    <property type="molecule type" value="Genomic_DNA"/>
</dbReference>